<feature type="transmembrane region" description="Helical" evidence="1">
    <location>
        <begin position="6"/>
        <end position="31"/>
    </location>
</feature>
<gene>
    <name evidence="2" type="ORF">caldi_31150</name>
</gene>
<dbReference type="EMBL" id="AP025628">
    <property type="protein sequence ID" value="BDG62025.1"/>
    <property type="molecule type" value="Genomic_DNA"/>
</dbReference>
<evidence type="ECO:0000313" key="3">
    <source>
        <dbReference type="Proteomes" id="UP001163687"/>
    </source>
</evidence>
<feature type="transmembrane region" description="Helical" evidence="1">
    <location>
        <begin position="124"/>
        <end position="147"/>
    </location>
</feature>
<evidence type="ECO:0000313" key="2">
    <source>
        <dbReference type="EMBL" id="BDG62025.1"/>
    </source>
</evidence>
<feature type="transmembrane region" description="Helical" evidence="1">
    <location>
        <begin position="43"/>
        <end position="63"/>
    </location>
</feature>
<dbReference type="RefSeq" id="WP_264842635.1">
    <property type="nucleotide sequence ID" value="NZ_AP025628.1"/>
</dbReference>
<sequence>MQDLGLQVYAFFSLVLAGSAAGVLFDLLRVLRRRLGPRSAWEEVLDLLFWGGLTLVLGTALLSGSHGNLRSYIPVALALGAWLYFALASPTASRLLNRAVTIIDRAAGWAVIAGRTAFRPLAAALRLIGTAAAFLLRPAVALGVPVLRRLRGAAQRLARPGRGTPGRLAGRLRAWLFPPGDGGGEEGPE</sequence>
<dbReference type="KEGG" id="cmic:caldi_31150"/>
<dbReference type="NCBIfam" id="TIGR02893">
    <property type="entry name" value="spore_yabQ"/>
    <property type="match status" value="1"/>
</dbReference>
<name>A0AA35CMF5_9FIRM</name>
<evidence type="ECO:0000256" key="1">
    <source>
        <dbReference type="SAM" id="Phobius"/>
    </source>
</evidence>
<feature type="transmembrane region" description="Helical" evidence="1">
    <location>
        <begin position="69"/>
        <end position="87"/>
    </location>
</feature>
<keyword evidence="1" id="KW-1133">Transmembrane helix</keyword>
<proteinExistence type="predicted"/>
<dbReference type="AlphaFoldDB" id="A0AA35CMF5"/>
<dbReference type="InterPro" id="IPR019074">
    <property type="entry name" value="YabQ"/>
</dbReference>
<reference evidence="2" key="1">
    <citation type="submission" date="2022-03" db="EMBL/GenBank/DDBJ databases">
        <title>Complete genome sequence of Caldinitratiruptor microaerophilus.</title>
        <authorList>
            <person name="Mukaiyama R."/>
            <person name="Nishiyama T."/>
            <person name="Ueda K."/>
        </authorList>
    </citation>
    <scope>NUCLEOTIDE SEQUENCE</scope>
    <source>
        <strain evidence="2">JCM 16183</strain>
    </source>
</reference>
<accession>A0AA35CMF5</accession>
<keyword evidence="1" id="KW-0812">Transmembrane</keyword>
<keyword evidence="3" id="KW-1185">Reference proteome</keyword>
<dbReference type="Pfam" id="PF09578">
    <property type="entry name" value="Spore_YabQ"/>
    <property type="match status" value="1"/>
</dbReference>
<organism evidence="2 3">
    <name type="scientific">Caldinitratiruptor microaerophilus</name>
    <dbReference type="NCBI Taxonomy" id="671077"/>
    <lineage>
        <taxon>Bacteria</taxon>
        <taxon>Bacillati</taxon>
        <taxon>Bacillota</taxon>
        <taxon>Clostridia</taxon>
        <taxon>Eubacteriales</taxon>
        <taxon>Symbiobacteriaceae</taxon>
        <taxon>Caldinitratiruptor</taxon>
    </lineage>
</organism>
<keyword evidence="1" id="KW-0472">Membrane</keyword>
<dbReference type="Proteomes" id="UP001163687">
    <property type="component" value="Chromosome"/>
</dbReference>
<protein>
    <recommendedName>
        <fullName evidence="4">Spore cortex biosynthesis protein YabQ</fullName>
    </recommendedName>
</protein>
<evidence type="ECO:0008006" key="4">
    <source>
        <dbReference type="Google" id="ProtNLM"/>
    </source>
</evidence>